<dbReference type="PANTHER" id="PTHR30451">
    <property type="entry name" value="OUTER MEMBRANE USHER PROTEIN"/>
    <property type="match status" value="1"/>
</dbReference>
<dbReference type="InterPro" id="IPR000015">
    <property type="entry name" value="Fimb_usher"/>
</dbReference>
<dbReference type="EMBL" id="UGTS01000004">
    <property type="protein sequence ID" value="SUC19665.1"/>
    <property type="molecule type" value="Genomic_DNA"/>
</dbReference>
<dbReference type="GO" id="GO:0009297">
    <property type="term" value="P:pilus assembly"/>
    <property type="evidence" value="ECO:0007669"/>
    <property type="project" value="InterPro"/>
</dbReference>
<dbReference type="Gene3D" id="2.60.40.2610">
    <property type="entry name" value="Outer membrane usher protein FimD, plug domain"/>
    <property type="match status" value="1"/>
</dbReference>
<dbReference type="Proteomes" id="UP000254191">
    <property type="component" value="Unassembled WGS sequence"/>
</dbReference>
<dbReference type="GO" id="GO:0015473">
    <property type="term" value="F:fimbrial usher porin activity"/>
    <property type="evidence" value="ECO:0007669"/>
    <property type="project" value="InterPro"/>
</dbReference>
<organism evidence="1 2">
    <name type="scientific">Proteus mirabilis</name>
    <dbReference type="NCBI Taxonomy" id="584"/>
    <lineage>
        <taxon>Bacteria</taxon>
        <taxon>Pseudomonadati</taxon>
        <taxon>Pseudomonadota</taxon>
        <taxon>Gammaproteobacteria</taxon>
        <taxon>Enterobacterales</taxon>
        <taxon>Morganellaceae</taxon>
        <taxon>Proteus</taxon>
    </lineage>
</organism>
<dbReference type="GO" id="GO:0009279">
    <property type="term" value="C:cell outer membrane"/>
    <property type="evidence" value="ECO:0007669"/>
    <property type="project" value="TreeGrafter"/>
</dbReference>
<dbReference type="AlphaFoldDB" id="A0A379FHI0"/>
<dbReference type="Pfam" id="PF00577">
    <property type="entry name" value="Usher"/>
    <property type="match status" value="1"/>
</dbReference>
<name>A0A379FHI0_PROMI</name>
<accession>A0A379FHI0</accession>
<dbReference type="InterPro" id="IPR042186">
    <property type="entry name" value="FimD_plug_dom"/>
</dbReference>
<proteinExistence type="predicted"/>
<evidence type="ECO:0000313" key="1">
    <source>
        <dbReference type="EMBL" id="SUC19665.1"/>
    </source>
</evidence>
<reference evidence="1 2" key="1">
    <citation type="submission" date="2018-06" db="EMBL/GenBank/DDBJ databases">
        <authorList>
            <consortium name="Pathogen Informatics"/>
            <person name="Doyle S."/>
        </authorList>
    </citation>
    <scope>NUCLEOTIDE SEQUENCE [LARGE SCALE GENOMIC DNA]</scope>
    <source>
        <strain evidence="1 2">NCTC11938</strain>
    </source>
</reference>
<sequence length="85" mass="8993">MNGGYRSPYVNVTATVGQDTQHNRQMSLGASGAVVVHPYGVTLSNDLSDTFTIIHAKGAQGAVINNAPGSRLDFGKWYCALCHAL</sequence>
<gene>
    <name evidence="1" type="primary">htrE_3</name>
    <name evidence="1" type="ORF">NCTC11938_01396</name>
</gene>
<dbReference type="PANTHER" id="PTHR30451:SF20">
    <property type="entry name" value="FIMBRIAE USHER"/>
    <property type="match status" value="1"/>
</dbReference>
<protein>
    <submittedName>
        <fullName evidence="1">Fimbrial usher protein</fullName>
    </submittedName>
</protein>
<evidence type="ECO:0000313" key="2">
    <source>
        <dbReference type="Proteomes" id="UP000254191"/>
    </source>
</evidence>